<feature type="compositionally biased region" description="Basic and acidic residues" evidence="1">
    <location>
        <begin position="1"/>
        <end position="10"/>
    </location>
</feature>
<evidence type="ECO:0000313" key="2">
    <source>
        <dbReference type="EMBL" id="GBM50965.1"/>
    </source>
</evidence>
<sequence>MSDLLRHKTTDQSAPPAPNVAAPRARNSGRNALGVYSSHFMTPSWDTAFHLLLILAEIRPQIHDMIVDELQEKRAIKWYCVSKIRFSRETPTEMWNFEALVEPLQNIPDKIASHIPCGYTYLIIGPNGLPLKPVTVYRGSDAVNHLIESIAREKDILAAKLRTITPMHMTT</sequence>
<protein>
    <submittedName>
        <fullName evidence="2">Uncharacterized protein</fullName>
    </submittedName>
</protein>
<reference evidence="2 3" key="1">
    <citation type="journal article" date="2019" name="Sci. Rep.">
        <title>Orb-weaving spider Araneus ventricosus genome elucidates the spidroin gene catalogue.</title>
        <authorList>
            <person name="Kono N."/>
            <person name="Nakamura H."/>
            <person name="Ohtoshi R."/>
            <person name="Moran D.A.P."/>
            <person name="Shinohara A."/>
            <person name="Yoshida Y."/>
            <person name="Fujiwara M."/>
            <person name="Mori M."/>
            <person name="Tomita M."/>
            <person name="Arakawa K."/>
        </authorList>
    </citation>
    <scope>NUCLEOTIDE SEQUENCE [LARGE SCALE GENOMIC DNA]</scope>
</reference>
<proteinExistence type="predicted"/>
<feature type="region of interest" description="Disordered" evidence="1">
    <location>
        <begin position="1"/>
        <end position="25"/>
    </location>
</feature>
<organism evidence="2 3">
    <name type="scientific">Araneus ventricosus</name>
    <name type="common">Orbweaver spider</name>
    <name type="synonym">Epeira ventricosa</name>
    <dbReference type="NCBI Taxonomy" id="182803"/>
    <lineage>
        <taxon>Eukaryota</taxon>
        <taxon>Metazoa</taxon>
        <taxon>Ecdysozoa</taxon>
        <taxon>Arthropoda</taxon>
        <taxon>Chelicerata</taxon>
        <taxon>Arachnida</taxon>
        <taxon>Araneae</taxon>
        <taxon>Araneomorphae</taxon>
        <taxon>Entelegynae</taxon>
        <taxon>Araneoidea</taxon>
        <taxon>Araneidae</taxon>
        <taxon>Araneus</taxon>
    </lineage>
</organism>
<comment type="caution">
    <text evidence="2">The sequence shown here is derived from an EMBL/GenBank/DDBJ whole genome shotgun (WGS) entry which is preliminary data.</text>
</comment>
<evidence type="ECO:0000256" key="1">
    <source>
        <dbReference type="SAM" id="MobiDB-lite"/>
    </source>
</evidence>
<evidence type="ECO:0000313" key="3">
    <source>
        <dbReference type="Proteomes" id="UP000499080"/>
    </source>
</evidence>
<dbReference type="AlphaFoldDB" id="A0A4Y2GE18"/>
<gene>
    <name evidence="2" type="ORF">AVEN_114616_1</name>
</gene>
<accession>A0A4Y2GE18</accession>
<dbReference type="Proteomes" id="UP000499080">
    <property type="component" value="Unassembled WGS sequence"/>
</dbReference>
<keyword evidence="3" id="KW-1185">Reference proteome</keyword>
<dbReference type="EMBL" id="BGPR01001317">
    <property type="protein sequence ID" value="GBM50965.1"/>
    <property type="molecule type" value="Genomic_DNA"/>
</dbReference>
<name>A0A4Y2GE18_ARAVE</name>